<dbReference type="InterPro" id="IPR001128">
    <property type="entry name" value="Cyt_P450"/>
</dbReference>
<protein>
    <recommendedName>
        <fullName evidence="6">Cytochrome P450</fullName>
    </recommendedName>
</protein>
<name>A0A2T2WST2_9FIRM</name>
<dbReference type="PRINTS" id="PR00359">
    <property type="entry name" value="BP450"/>
</dbReference>
<dbReference type="InterPro" id="IPR017972">
    <property type="entry name" value="Cyt_P450_CS"/>
</dbReference>
<accession>A0A2T2WST2</accession>
<dbReference type="Gene3D" id="1.10.630.10">
    <property type="entry name" value="Cytochrome P450"/>
    <property type="match status" value="1"/>
</dbReference>
<dbReference type="GO" id="GO:0004497">
    <property type="term" value="F:monooxygenase activity"/>
    <property type="evidence" value="ECO:0007669"/>
    <property type="project" value="UniProtKB-KW"/>
</dbReference>
<dbReference type="GO" id="GO:0016705">
    <property type="term" value="F:oxidoreductase activity, acting on paired donors, with incorporation or reduction of molecular oxygen"/>
    <property type="evidence" value="ECO:0007669"/>
    <property type="project" value="InterPro"/>
</dbReference>
<reference evidence="4 5" key="1">
    <citation type="journal article" date="2014" name="BMC Genomics">
        <title>Comparison of environmental and isolate Sulfobacillus genomes reveals diverse carbon, sulfur, nitrogen, and hydrogen metabolisms.</title>
        <authorList>
            <person name="Justice N.B."/>
            <person name="Norman A."/>
            <person name="Brown C.T."/>
            <person name="Singh A."/>
            <person name="Thomas B.C."/>
            <person name="Banfield J.F."/>
        </authorList>
    </citation>
    <scope>NUCLEOTIDE SEQUENCE [LARGE SCALE GENOMIC DNA]</scope>
    <source>
        <strain evidence="4">AMDSBA1</strain>
    </source>
</reference>
<dbReference type="GO" id="GO:0005506">
    <property type="term" value="F:iron ion binding"/>
    <property type="evidence" value="ECO:0007669"/>
    <property type="project" value="InterPro"/>
</dbReference>
<evidence type="ECO:0000256" key="1">
    <source>
        <dbReference type="ARBA" id="ARBA00010617"/>
    </source>
</evidence>
<dbReference type="EMBL" id="PXYT01000058">
    <property type="protein sequence ID" value="PSR25253.1"/>
    <property type="molecule type" value="Genomic_DNA"/>
</dbReference>
<evidence type="ECO:0008006" key="6">
    <source>
        <dbReference type="Google" id="ProtNLM"/>
    </source>
</evidence>
<dbReference type="PRINTS" id="PR00385">
    <property type="entry name" value="P450"/>
</dbReference>
<evidence type="ECO:0000313" key="4">
    <source>
        <dbReference type="EMBL" id="PSR25253.1"/>
    </source>
</evidence>
<dbReference type="SUPFAM" id="SSF48264">
    <property type="entry name" value="Cytochrome P450"/>
    <property type="match status" value="1"/>
</dbReference>
<comment type="caution">
    <text evidence="4">The sequence shown here is derived from an EMBL/GenBank/DDBJ whole genome shotgun (WGS) entry which is preliminary data.</text>
</comment>
<dbReference type="PROSITE" id="PS00086">
    <property type="entry name" value="CYTOCHROME_P450"/>
    <property type="match status" value="1"/>
</dbReference>
<keyword evidence="3" id="KW-0408">Iron</keyword>
<gene>
    <name evidence="4" type="ORF">C7B43_17360</name>
</gene>
<dbReference type="PANTHER" id="PTHR46696:SF1">
    <property type="entry name" value="CYTOCHROME P450 YJIB-RELATED"/>
    <property type="match status" value="1"/>
</dbReference>
<keyword evidence="3" id="KW-0479">Metal-binding</keyword>
<dbReference type="Proteomes" id="UP000242699">
    <property type="component" value="Unassembled WGS sequence"/>
</dbReference>
<dbReference type="AlphaFoldDB" id="A0A2T2WST2"/>
<comment type="similarity">
    <text evidence="1 3">Belongs to the cytochrome P450 family.</text>
</comment>
<dbReference type="InterPro" id="IPR002397">
    <property type="entry name" value="Cyt_P450_B"/>
</dbReference>
<evidence type="ECO:0000313" key="5">
    <source>
        <dbReference type="Proteomes" id="UP000242699"/>
    </source>
</evidence>
<dbReference type="InterPro" id="IPR036396">
    <property type="entry name" value="Cyt_P450_sf"/>
</dbReference>
<keyword evidence="2 3" id="KW-0503">Monooxygenase</keyword>
<proteinExistence type="inferred from homology"/>
<evidence type="ECO:0000256" key="3">
    <source>
        <dbReference type="RuleBase" id="RU000461"/>
    </source>
</evidence>
<dbReference type="Pfam" id="PF00067">
    <property type="entry name" value="p450"/>
    <property type="match status" value="1"/>
</dbReference>
<dbReference type="PANTHER" id="PTHR46696">
    <property type="entry name" value="P450, PUTATIVE (EUROFUNG)-RELATED"/>
    <property type="match status" value="1"/>
</dbReference>
<keyword evidence="3" id="KW-0349">Heme</keyword>
<sequence>MDNKQVVHATEQFAWYDSMRETSPVHYDPQSEVWELFRYKDVWNALMAPGIFSSQIHWTAAGNRQQDELGRLLGMTLLFQDGETHRTLRKITQPDFQPRFIDSRQTVIVDVVDELLDRLQGKESVDLVRDFTFPLPVKVISRWLGIDESDEPLFHMWMTELFGVPLNTLAASPNPDEQERAIARRNKVIAEMQDYFSPYFSYYRSHRDSRVISHMVNSDALDQEGLLAYTLLLFIAGHITTTRLLSSTLLLLSEREQARWRIPKDEELGRKFVEETLRYWSPVQLVTREVREPVTVGNAHIAPGDHVILWLGSANRDPEQFASPDSFDLERDFSRVLAFGIGSHYCLGAPLARREAVIGLMRFLRRYPDYRVRNVVFPDRKRLIFFGPQEIDAVIAS</sequence>
<organism evidence="4 5">
    <name type="scientific">Sulfobacillus benefaciens</name>
    <dbReference type="NCBI Taxonomy" id="453960"/>
    <lineage>
        <taxon>Bacteria</taxon>
        <taxon>Bacillati</taxon>
        <taxon>Bacillota</taxon>
        <taxon>Clostridia</taxon>
        <taxon>Eubacteriales</taxon>
        <taxon>Clostridiales Family XVII. Incertae Sedis</taxon>
        <taxon>Sulfobacillus</taxon>
    </lineage>
</organism>
<evidence type="ECO:0000256" key="2">
    <source>
        <dbReference type="ARBA" id="ARBA00023033"/>
    </source>
</evidence>
<dbReference type="GO" id="GO:0020037">
    <property type="term" value="F:heme binding"/>
    <property type="evidence" value="ECO:0007669"/>
    <property type="project" value="InterPro"/>
</dbReference>
<keyword evidence="3" id="KW-0560">Oxidoreductase</keyword>